<keyword evidence="8" id="KW-1185">Reference proteome</keyword>
<dbReference type="Pfam" id="PF07986">
    <property type="entry name" value="TBCC"/>
    <property type="match status" value="1"/>
</dbReference>
<organism evidence="7 8">
    <name type="scientific">Lentinula edodes</name>
    <name type="common">Shiitake mushroom</name>
    <name type="synonym">Lentinus edodes</name>
    <dbReference type="NCBI Taxonomy" id="5353"/>
    <lineage>
        <taxon>Eukaryota</taxon>
        <taxon>Fungi</taxon>
        <taxon>Dikarya</taxon>
        <taxon>Basidiomycota</taxon>
        <taxon>Agaricomycotina</taxon>
        <taxon>Agaricomycetes</taxon>
        <taxon>Agaricomycetidae</taxon>
        <taxon>Agaricales</taxon>
        <taxon>Marasmiineae</taxon>
        <taxon>Omphalotaceae</taxon>
        <taxon>Lentinula</taxon>
    </lineage>
</organism>
<evidence type="ECO:0000256" key="4">
    <source>
        <dbReference type="ARBA" id="ARBA00022990"/>
    </source>
</evidence>
<dbReference type="Gene3D" id="2.160.20.70">
    <property type="match status" value="1"/>
</dbReference>
<sequence length="317" mass="35149">MADPQLVDGSRWNFSQTFLNDFQSLRSDLQTRIQQANQSVSISKQTLDGLNLQLAELSKSIVDATGSIPKFDQRNCENQLKEIEQSLEGLRKASAPASKFAFKRKAREAVQSSPNVSTPSMKASAAPTSSLTLSSYTMKLVTPDDLPDPETVAPELRSELSIHDLDSCILNLINAKQHEISALHIRNVKNSILLLPALDGSVILHDLINCIVVVKCHQFRMHSSKSIDVYLSIQSNPIIEHCHSIQFAPYPATFSPTIVQHNSDVSVQDFSHIKSTPSPNWNVLDERARKLPEDWQSISAVSATDVERILQKCLPSV</sequence>
<comment type="caution">
    <text evidence="7">The sequence shown here is derived from an EMBL/GenBank/DDBJ whole genome shotgun (WGS) entry which is preliminary data.</text>
</comment>
<dbReference type="InterPro" id="IPR016098">
    <property type="entry name" value="CAP/MinC_C"/>
</dbReference>
<dbReference type="EMBL" id="BDGU01000015">
    <property type="protein sequence ID" value="GAV99553.1"/>
    <property type="molecule type" value="Genomic_DNA"/>
</dbReference>
<comment type="similarity">
    <text evidence="2">Belongs to the TBCC family.</text>
</comment>
<evidence type="ECO:0000259" key="6">
    <source>
        <dbReference type="PROSITE" id="PS51329"/>
    </source>
</evidence>
<dbReference type="AlphaFoldDB" id="A0A1Q3DXJ0"/>
<keyword evidence="4" id="KW-0007">Acetylation</keyword>
<dbReference type="InterPro" id="IPR012945">
    <property type="entry name" value="Tubulin-bd_cofactor_C_dom"/>
</dbReference>
<accession>A0A1Q3DXJ0</accession>
<dbReference type="PANTHER" id="PTHR15139">
    <property type="entry name" value="TUBULIN FOLDING COFACTOR C"/>
    <property type="match status" value="1"/>
</dbReference>
<dbReference type="InterPro" id="IPR038397">
    <property type="entry name" value="TBCC_N_sf"/>
</dbReference>
<dbReference type="GO" id="GO:0007023">
    <property type="term" value="P:post-chaperonin tubulin folding pathway"/>
    <property type="evidence" value="ECO:0007669"/>
    <property type="project" value="InterPro"/>
</dbReference>
<keyword evidence="3" id="KW-0963">Cytoplasm</keyword>
<proteinExistence type="inferred from homology"/>
<reference evidence="7 8" key="2">
    <citation type="submission" date="2017-02" db="EMBL/GenBank/DDBJ databases">
        <title>A genome survey and senescence transcriptome analysis in Lentinula edodes.</title>
        <authorList>
            <person name="Sakamoto Y."/>
            <person name="Nakade K."/>
            <person name="Sato S."/>
            <person name="Yoshida Y."/>
            <person name="Miyazaki K."/>
            <person name="Natsume S."/>
            <person name="Konno N."/>
        </authorList>
    </citation>
    <scope>NUCLEOTIDE SEQUENCE [LARGE SCALE GENOMIC DNA]</scope>
    <source>
        <strain evidence="7 8">NBRC 111202</strain>
    </source>
</reference>
<dbReference type="Pfam" id="PF16752">
    <property type="entry name" value="TBCC_N"/>
    <property type="match status" value="1"/>
</dbReference>
<evidence type="ECO:0000256" key="3">
    <source>
        <dbReference type="ARBA" id="ARBA00022490"/>
    </source>
</evidence>
<evidence type="ECO:0000256" key="1">
    <source>
        <dbReference type="ARBA" id="ARBA00004496"/>
    </source>
</evidence>
<dbReference type="PROSITE" id="PS51329">
    <property type="entry name" value="C_CAP_COFACTOR_C"/>
    <property type="match status" value="1"/>
</dbReference>
<dbReference type="InterPro" id="IPR017901">
    <property type="entry name" value="C-CAP_CF_C-like"/>
</dbReference>
<evidence type="ECO:0000256" key="2">
    <source>
        <dbReference type="ARBA" id="ARBA00008848"/>
    </source>
</evidence>
<evidence type="ECO:0000313" key="7">
    <source>
        <dbReference type="EMBL" id="GAV99553.1"/>
    </source>
</evidence>
<dbReference type="STRING" id="5353.A0A1Q3DXJ0"/>
<dbReference type="Proteomes" id="UP000188533">
    <property type="component" value="Unassembled WGS sequence"/>
</dbReference>
<evidence type="ECO:0000313" key="8">
    <source>
        <dbReference type="Proteomes" id="UP000188533"/>
    </source>
</evidence>
<dbReference type="Gene3D" id="1.20.58.1250">
    <property type="entry name" value="Tubulin Binding Cofactor C, N-terminal domain"/>
    <property type="match status" value="1"/>
</dbReference>
<comment type="subcellular location">
    <subcellularLocation>
        <location evidence="1">Cytoplasm</location>
    </subcellularLocation>
</comment>
<dbReference type="InterPro" id="IPR031925">
    <property type="entry name" value="TBCC_N"/>
</dbReference>
<feature type="domain" description="C-CAP/cofactor C-like" evidence="6">
    <location>
        <begin position="127"/>
        <end position="272"/>
    </location>
</feature>
<dbReference type="GO" id="GO:0015631">
    <property type="term" value="F:tubulin binding"/>
    <property type="evidence" value="ECO:0007669"/>
    <property type="project" value="InterPro"/>
</dbReference>
<evidence type="ECO:0000256" key="5">
    <source>
        <dbReference type="ARBA" id="ARBA00026055"/>
    </source>
</evidence>
<gene>
    <name evidence="7" type="ORF">LENED_001016</name>
</gene>
<dbReference type="InterPro" id="IPR027684">
    <property type="entry name" value="TBCC"/>
</dbReference>
<comment type="subunit">
    <text evidence="5">Supercomplex made of cofactors A to E. Cofactors A and D function by capturing and stabilizing tubulin in a quasi-native conformation. Cofactor E binds to the cofactor D-tubulin complex; interaction with cofactor C then causes the release of tubulin polypeptides that are committed to the native state.</text>
</comment>
<name>A0A1Q3DXJ0_LENED</name>
<reference evidence="7 8" key="1">
    <citation type="submission" date="2016-08" db="EMBL/GenBank/DDBJ databases">
        <authorList>
            <consortium name="Lentinula edodes genome sequencing consortium"/>
            <person name="Sakamoto Y."/>
            <person name="Nakade K."/>
            <person name="Sato S."/>
            <person name="Yoshida Y."/>
            <person name="Miyazaki K."/>
            <person name="Natsume S."/>
            <person name="Konno N."/>
        </authorList>
    </citation>
    <scope>NUCLEOTIDE SEQUENCE [LARGE SCALE GENOMIC DNA]</scope>
    <source>
        <strain evidence="7 8">NBRC 111202</strain>
    </source>
</reference>
<protein>
    <submittedName>
        <fullName evidence="7">Tubulin-specific chaperone</fullName>
    </submittedName>
</protein>
<dbReference type="GO" id="GO:0007021">
    <property type="term" value="P:tubulin complex assembly"/>
    <property type="evidence" value="ECO:0007669"/>
    <property type="project" value="TreeGrafter"/>
</dbReference>
<dbReference type="GO" id="GO:0005737">
    <property type="term" value="C:cytoplasm"/>
    <property type="evidence" value="ECO:0007669"/>
    <property type="project" value="UniProtKB-SubCell"/>
</dbReference>
<dbReference type="PANTHER" id="PTHR15139:SF0">
    <property type="entry name" value="TUBULIN-SPECIFIC CHAPERONE C"/>
    <property type="match status" value="1"/>
</dbReference>